<proteinExistence type="predicted"/>
<reference evidence="1" key="1">
    <citation type="submission" date="2020-11" db="EMBL/GenBank/DDBJ databases">
        <title>Adaptations for nitrogen fixation in a non-lichenized fungal sporocarp promotes dispersal by wood-feeding termites.</title>
        <authorList>
            <consortium name="DOE Joint Genome Institute"/>
            <person name="Koch R.A."/>
            <person name="Yoon G."/>
            <person name="Arayal U."/>
            <person name="Lail K."/>
            <person name="Amirebrahimi M."/>
            <person name="Labutti K."/>
            <person name="Lipzen A."/>
            <person name="Riley R."/>
            <person name="Barry K."/>
            <person name="Henrissat B."/>
            <person name="Grigoriev I.V."/>
            <person name="Herr J.R."/>
            <person name="Aime M.C."/>
        </authorList>
    </citation>
    <scope>NUCLEOTIDE SEQUENCE</scope>
    <source>
        <strain evidence="1">MCA 3950</strain>
    </source>
</reference>
<dbReference type="RefSeq" id="XP_043033130.1">
    <property type="nucleotide sequence ID" value="XM_043183874.1"/>
</dbReference>
<dbReference type="GeneID" id="66106171"/>
<sequence length="74" mass="8418">VDIQLERLQAQRQVLLSPRTKKEGFLFSHKALVSPIRSLSTETLQEIFVPSHPDDHNAVMLSKQSSLLLTHVRT</sequence>
<evidence type="ECO:0000313" key="1">
    <source>
        <dbReference type="EMBL" id="KAG7439630.1"/>
    </source>
</evidence>
<name>A0A9P7VFK0_9AGAR</name>
<gene>
    <name evidence="1" type="ORF">BT62DRAFT_912981</name>
</gene>
<dbReference type="Proteomes" id="UP000812287">
    <property type="component" value="Unassembled WGS sequence"/>
</dbReference>
<accession>A0A9P7VFK0</accession>
<comment type="caution">
    <text evidence="1">The sequence shown here is derived from an EMBL/GenBank/DDBJ whole genome shotgun (WGS) entry which is preliminary data.</text>
</comment>
<evidence type="ECO:0000313" key="2">
    <source>
        <dbReference type="Proteomes" id="UP000812287"/>
    </source>
</evidence>
<dbReference type="OrthoDB" id="3221235at2759"/>
<organism evidence="1 2">
    <name type="scientific">Guyanagaster necrorhizus</name>
    <dbReference type="NCBI Taxonomy" id="856835"/>
    <lineage>
        <taxon>Eukaryota</taxon>
        <taxon>Fungi</taxon>
        <taxon>Dikarya</taxon>
        <taxon>Basidiomycota</taxon>
        <taxon>Agaricomycotina</taxon>
        <taxon>Agaricomycetes</taxon>
        <taxon>Agaricomycetidae</taxon>
        <taxon>Agaricales</taxon>
        <taxon>Marasmiineae</taxon>
        <taxon>Physalacriaceae</taxon>
        <taxon>Guyanagaster</taxon>
    </lineage>
</organism>
<keyword evidence="2" id="KW-1185">Reference proteome</keyword>
<feature type="non-terminal residue" evidence="1">
    <location>
        <position position="1"/>
    </location>
</feature>
<dbReference type="EMBL" id="MU250588">
    <property type="protein sequence ID" value="KAG7439630.1"/>
    <property type="molecule type" value="Genomic_DNA"/>
</dbReference>
<protein>
    <submittedName>
        <fullName evidence="1">Uncharacterized protein</fullName>
    </submittedName>
</protein>
<dbReference type="AlphaFoldDB" id="A0A9P7VFK0"/>